<keyword evidence="2" id="KW-0503">Monooxygenase</keyword>
<protein>
    <submittedName>
        <fullName evidence="3">Putative fad dependent oxidoreductase protein</fullName>
    </submittedName>
</protein>
<dbReference type="OrthoDB" id="66881at2759"/>
<dbReference type="KEGG" id="ela:UCREL1_8431"/>
<organism evidence="3 4">
    <name type="scientific">Eutypa lata (strain UCR-EL1)</name>
    <name type="common">Grapevine dieback disease fungus</name>
    <name type="synonym">Eutypa armeniacae</name>
    <dbReference type="NCBI Taxonomy" id="1287681"/>
    <lineage>
        <taxon>Eukaryota</taxon>
        <taxon>Fungi</taxon>
        <taxon>Dikarya</taxon>
        <taxon>Ascomycota</taxon>
        <taxon>Pezizomycotina</taxon>
        <taxon>Sordariomycetes</taxon>
        <taxon>Xylariomycetidae</taxon>
        <taxon>Xylariales</taxon>
        <taxon>Diatrypaceae</taxon>
        <taxon>Eutypa</taxon>
    </lineage>
</organism>
<accession>M7SJW3</accession>
<dbReference type="EMBL" id="KB707041">
    <property type="protein sequence ID" value="EMR64608.1"/>
    <property type="molecule type" value="Genomic_DNA"/>
</dbReference>
<name>M7SJW3_EUTLA</name>
<dbReference type="AlphaFoldDB" id="M7SJW3"/>
<dbReference type="InterPro" id="IPR051820">
    <property type="entry name" value="FAD-binding_MO"/>
</dbReference>
<evidence type="ECO:0000313" key="4">
    <source>
        <dbReference type="Proteomes" id="UP000012174"/>
    </source>
</evidence>
<gene>
    <name evidence="3" type="ORF">UCREL1_8431</name>
</gene>
<dbReference type="PANTHER" id="PTHR43872:SF1">
    <property type="entry name" value="MONOOXYGENASE, PUTATIVE (AFU_ORTHOLOGUE AFUA_8G02570)-RELATED"/>
    <property type="match status" value="1"/>
</dbReference>
<dbReference type="HOGENOM" id="CLU_032067_2_0_1"/>
<dbReference type="eggNOG" id="KOG1399">
    <property type="taxonomic scope" value="Eukaryota"/>
</dbReference>
<dbReference type="Gene3D" id="3.50.50.60">
    <property type="entry name" value="FAD/NAD(P)-binding domain"/>
    <property type="match status" value="1"/>
</dbReference>
<dbReference type="Proteomes" id="UP000012174">
    <property type="component" value="Unassembled WGS sequence"/>
</dbReference>
<evidence type="ECO:0000313" key="3">
    <source>
        <dbReference type="EMBL" id="EMR64608.1"/>
    </source>
</evidence>
<reference evidence="4" key="1">
    <citation type="journal article" date="2013" name="Genome Announc.">
        <title>Draft genome sequence of the grapevine dieback fungus Eutypa lata UCR-EL1.</title>
        <authorList>
            <person name="Blanco-Ulate B."/>
            <person name="Rolshausen P.E."/>
            <person name="Cantu D."/>
        </authorList>
    </citation>
    <scope>NUCLEOTIDE SEQUENCE [LARGE SCALE GENOMIC DNA]</scope>
    <source>
        <strain evidence="4">UCR-EL1</strain>
    </source>
</reference>
<dbReference type="GO" id="GO:0004497">
    <property type="term" value="F:monooxygenase activity"/>
    <property type="evidence" value="ECO:0007669"/>
    <property type="project" value="UniProtKB-KW"/>
</dbReference>
<dbReference type="Pfam" id="PF13450">
    <property type="entry name" value="NAD_binding_8"/>
    <property type="match status" value="1"/>
</dbReference>
<evidence type="ECO:0000256" key="1">
    <source>
        <dbReference type="ARBA" id="ARBA00001974"/>
    </source>
</evidence>
<evidence type="ECO:0000256" key="2">
    <source>
        <dbReference type="ARBA" id="ARBA00023033"/>
    </source>
</evidence>
<keyword evidence="2" id="KW-0560">Oxidoreductase</keyword>
<dbReference type="InterPro" id="IPR036188">
    <property type="entry name" value="FAD/NAD-bd_sf"/>
</dbReference>
<dbReference type="PANTHER" id="PTHR43872">
    <property type="entry name" value="MONOOXYGENASE, PUTATIVE (AFU_ORTHOLOGUE AFUA_8G02570)-RELATED"/>
    <property type="match status" value="1"/>
</dbReference>
<dbReference type="SUPFAM" id="SSF51905">
    <property type="entry name" value="FAD/NAD(P)-binding domain"/>
    <property type="match status" value="1"/>
</dbReference>
<sequence>MEQEQYDFVVIGAGLSGIDAAYRLKTTLPECTYTILEARDRIGGTWSFFNYPGIRADSALTVFGLPWRPWLEDKDMADGARIRQYIEDAARDEGIDKNIQLNHKLTAAHWASEDQQWTLHVDARGIQKQYRAHWVISCAGYYAYDKLFNAEIPGIRRKLLMYLMKEQLPKNVPVDVHFNPRYSPFEQRVGICPDGDFFKALYQDNCDIVTSTIRTVEEDGILTDAGDKLEADIIITATGLYVQLLGGHMKMVGATSAVPVHNENLKQSKPVVNQSSTYFVKAEKRLPRATGKSPCRLNSVLHLI</sequence>
<proteinExistence type="predicted"/>
<keyword evidence="4" id="KW-1185">Reference proteome</keyword>
<comment type="cofactor">
    <cofactor evidence="1">
        <name>FAD</name>
        <dbReference type="ChEBI" id="CHEBI:57692"/>
    </cofactor>
</comment>